<dbReference type="Pfam" id="PF00023">
    <property type="entry name" value="Ank"/>
    <property type="match status" value="2"/>
</dbReference>
<feature type="repeat" description="ANK" evidence="3">
    <location>
        <begin position="693"/>
        <end position="714"/>
    </location>
</feature>
<dbReference type="Proteomes" id="UP000007879">
    <property type="component" value="Unassembled WGS sequence"/>
</dbReference>
<evidence type="ECO:0000256" key="2">
    <source>
        <dbReference type="ARBA" id="ARBA00023043"/>
    </source>
</evidence>
<evidence type="ECO:0000313" key="4">
    <source>
        <dbReference type="EnsemblMetazoa" id="Aqu2.1.36698_001"/>
    </source>
</evidence>
<feature type="repeat" description="ANK" evidence="3">
    <location>
        <begin position="193"/>
        <end position="226"/>
    </location>
</feature>
<dbReference type="SUPFAM" id="SSF48403">
    <property type="entry name" value="Ankyrin repeat"/>
    <property type="match status" value="3"/>
</dbReference>
<dbReference type="Pfam" id="PF13637">
    <property type="entry name" value="Ank_4"/>
    <property type="match status" value="1"/>
</dbReference>
<keyword evidence="1" id="KW-0677">Repeat</keyword>
<gene>
    <name evidence="4" type="primary">109580855</name>
</gene>
<feature type="repeat" description="ANK" evidence="3">
    <location>
        <begin position="345"/>
        <end position="369"/>
    </location>
</feature>
<keyword evidence="2 3" id="KW-0040">ANK repeat</keyword>
<keyword evidence="5" id="KW-1185">Reference proteome</keyword>
<evidence type="ECO:0000313" key="5">
    <source>
        <dbReference type="Proteomes" id="UP000007879"/>
    </source>
</evidence>
<dbReference type="Gene3D" id="1.25.40.20">
    <property type="entry name" value="Ankyrin repeat-containing domain"/>
    <property type="match status" value="5"/>
</dbReference>
<dbReference type="InParanoid" id="A0A1X7V9N6"/>
<evidence type="ECO:0000256" key="3">
    <source>
        <dbReference type="PROSITE-ProRule" id="PRU00023"/>
    </source>
</evidence>
<dbReference type="PANTHER" id="PTHR24123:SF33">
    <property type="entry name" value="PROTEIN HOS4"/>
    <property type="match status" value="1"/>
</dbReference>
<dbReference type="EnsemblMetazoa" id="Aqu2.1.36698_001">
    <property type="protein sequence ID" value="Aqu2.1.36698_001"/>
    <property type="gene ID" value="Aqu2.1.36698"/>
</dbReference>
<feature type="repeat" description="ANK" evidence="3">
    <location>
        <begin position="553"/>
        <end position="575"/>
    </location>
</feature>
<proteinExistence type="predicted"/>
<dbReference type="OrthoDB" id="10057496at2759"/>
<dbReference type="InterPro" id="IPR002110">
    <property type="entry name" value="Ankyrin_rpt"/>
</dbReference>
<dbReference type="InterPro" id="IPR036770">
    <property type="entry name" value="Ankyrin_rpt-contain_sf"/>
</dbReference>
<reference evidence="4" key="2">
    <citation type="submission" date="2017-05" db="UniProtKB">
        <authorList>
            <consortium name="EnsemblMetazoa"/>
        </authorList>
    </citation>
    <scope>IDENTIFICATION</scope>
</reference>
<feature type="repeat" description="ANK" evidence="3">
    <location>
        <begin position="484"/>
        <end position="506"/>
    </location>
</feature>
<dbReference type="Pfam" id="PF12796">
    <property type="entry name" value="Ank_2"/>
    <property type="match status" value="5"/>
</dbReference>
<protein>
    <submittedName>
        <fullName evidence="4">Uncharacterized protein</fullName>
    </submittedName>
</protein>
<dbReference type="KEGG" id="aqu:109580855"/>
<reference evidence="5" key="1">
    <citation type="journal article" date="2010" name="Nature">
        <title>The Amphimedon queenslandica genome and the evolution of animal complexity.</title>
        <authorList>
            <person name="Srivastava M."/>
            <person name="Simakov O."/>
            <person name="Chapman J."/>
            <person name="Fahey B."/>
            <person name="Gauthier M.E."/>
            <person name="Mitros T."/>
            <person name="Richards G.S."/>
            <person name="Conaco C."/>
            <person name="Dacre M."/>
            <person name="Hellsten U."/>
            <person name="Larroux C."/>
            <person name="Putnam N.H."/>
            <person name="Stanke M."/>
            <person name="Adamska M."/>
            <person name="Darling A."/>
            <person name="Degnan S.M."/>
            <person name="Oakley T.H."/>
            <person name="Plachetzki D.C."/>
            <person name="Zhai Y."/>
            <person name="Adamski M."/>
            <person name="Calcino A."/>
            <person name="Cummins S.F."/>
            <person name="Goodstein D.M."/>
            <person name="Harris C."/>
            <person name="Jackson D.J."/>
            <person name="Leys S.P."/>
            <person name="Shu S."/>
            <person name="Woodcroft B.J."/>
            <person name="Vervoort M."/>
            <person name="Kosik K.S."/>
            <person name="Manning G."/>
            <person name="Degnan B.M."/>
            <person name="Rokhsar D.S."/>
        </authorList>
    </citation>
    <scope>NUCLEOTIDE SEQUENCE [LARGE SCALE GENOMIC DNA]</scope>
</reference>
<dbReference type="EnsemblMetazoa" id="XM_019994412.1">
    <property type="protein sequence ID" value="XP_019849971.1"/>
    <property type="gene ID" value="LOC109580855"/>
</dbReference>
<sequence length="1409" mass="156330">MAEGLEVEGDGISVELPSLFSQLKEAAERKDFISLKRILDKSQSDLIDPSTGYYHIHVIFEQNFVEASRYLLDINHTLLDKRDKNGNSPLHIACAKGHVNLIEEFTLPSDDTLMNNEGHSLLHVAVSASRLEIIRVLLLKGFDPYQFTKDDKLNCLHIASKKGNKDIVEYFLIEVRMSAQSASGANKELDRPGGQQPIHFAALNGHLLLLKYLINEHNCDPNAEDNSGKTPAFYAGECGKVEVMKYLVEELGCDPSHTARATGKVAANRQAIHGACFSGSLPMVQYLIERLVDPYATDGAKVTPLACAAQEGKLDIVRYLLQLEHATPPCDGEDIKRGPNVQDVTGRTPFHYACLKDRHEVVQFLCTDGKADVNLLDNSGETGLIVACKSGHKNIVRFLLIDKGCDESTSTSGGRRVIDFASLKNWLDIITHLVQNKNYNPEQLNEIGFSAIHYAAEGNALSVLQYYLEDRKCDPNVMSSEGETGTTPLHRACMFGHFEVTQYLIKDRKCPLITATKNKLMSPLHLACSNGHMNIVKFLIESCNHEIESRNNQGALPLHMAILNGHGEIARYLIDEHKSDPTLMTKGGATGFHAAAQGGHLEVLIDLLEHPRFAEFKSKLYYLPGGSPLDQAAEQGHLEIVKYLVLGGICNPRKRAGDNSFTCLHWAASKGRTDVVKFLVEEILCDLLESTLNGELPLHLASSKGHTDTLKYLLTKDKGQLTVKDNNRLTPLQLASKAGITSKDVLCSFVMAGADPDQLIEVSPGNCGFMKSCIPLYAQTKVFLLGSSKALLNELNSLDESTMPLVAAPVSLSYRRYNNHIGDVMLYAVSEEVISFDGVLCDAVAHCSHPVFMICFDMIEDKTFEEIGSYINYWLQFISSLLSYTANKSARPLLSVIINVDSKTDVQLLDEVSTSCLSLSLPDHELVISPQVLQCDVESLSPIHAARLIKFLSINCNALQEHRPLELFPTALRSFVLHCFRNSSLERHTLTEISCEMIVEDVPLPTDIEKLAEGFTALSQSGYLMFLKDDKDIGESIVILDPILTLQKTYEVISEIKASSSLCITSDEDIISQCSTKCALDPLTFINVIQYLGFCINLSQTEQVKKLQLNTAKVPISWCFFPTLLPKCLPDREFLVTTDQSEGEISLGWLLECEPPYQFPPPVCNLLPVLPIMCTDPPLVYCDKQNGCYESTSSTVQCVHRTTQVTLTHLHGEAILLVIKDTKNNLLSLAKTRSVLINAIYSLKDKYCPDIPTHRYLLHPSCMNNLTLDEEPSLAAISVEDIIRNINKLREAFDCSIEDLSGFEPLLIMKNDLVRKLLDPALNKKIISDEDFESLVEAFAPYCAQLAVILGVDISEDLESDTERAKSVLMDWMNKGKTKGSTGRCYSDLWECMKIYSVFTSQSPPPHMV</sequence>
<dbReference type="PANTHER" id="PTHR24123">
    <property type="entry name" value="ANKYRIN REPEAT-CONTAINING"/>
    <property type="match status" value="1"/>
</dbReference>
<dbReference type="PROSITE" id="PS50088">
    <property type="entry name" value="ANK_REPEAT"/>
    <property type="match status" value="9"/>
</dbReference>
<feature type="repeat" description="ANK" evidence="3">
    <location>
        <begin position="117"/>
        <end position="149"/>
    </location>
</feature>
<evidence type="ECO:0000256" key="1">
    <source>
        <dbReference type="ARBA" id="ARBA00022737"/>
    </source>
</evidence>
<feature type="repeat" description="ANK" evidence="3">
    <location>
        <begin position="519"/>
        <end position="541"/>
    </location>
</feature>
<dbReference type="eggNOG" id="KOG4177">
    <property type="taxonomic scope" value="Eukaryota"/>
</dbReference>
<name>A0A1X7V9N6_AMPQE</name>
<organism evidence="4">
    <name type="scientific">Amphimedon queenslandica</name>
    <name type="common">Sponge</name>
    <dbReference type="NCBI Taxonomy" id="400682"/>
    <lineage>
        <taxon>Eukaryota</taxon>
        <taxon>Metazoa</taxon>
        <taxon>Porifera</taxon>
        <taxon>Demospongiae</taxon>
        <taxon>Heteroscleromorpha</taxon>
        <taxon>Haplosclerida</taxon>
        <taxon>Niphatidae</taxon>
        <taxon>Amphimedon</taxon>
    </lineage>
</organism>
<dbReference type="SMART" id="SM00248">
    <property type="entry name" value="ANK"/>
    <property type="match status" value="18"/>
</dbReference>
<dbReference type="PROSITE" id="PS50297">
    <property type="entry name" value="ANK_REP_REGION"/>
    <property type="match status" value="9"/>
</dbReference>
<dbReference type="InterPro" id="IPR051165">
    <property type="entry name" value="Multifunctional_ANK_Repeat"/>
</dbReference>
<feature type="repeat" description="ANK" evidence="3">
    <location>
        <begin position="624"/>
        <end position="648"/>
    </location>
</feature>
<accession>A0A1X7V9N6</accession>
<feature type="repeat" description="ANK" evidence="3">
    <location>
        <begin position="85"/>
        <end position="117"/>
    </location>
</feature>